<organism evidence="4 5">
    <name type="scientific">Microbispora bryophytorum subsp. camponoti</name>
    <dbReference type="NCBI Taxonomy" id="1677852"/>
    <lineage>
        <taxon>Bacteria</taxon>
        <taxon>Bacillati</taxon>
        <taxon>Actinomycetota</taxon>
        <taxon>Actinomycetes</taxon>
        <taxon>Streptosporangiales</taxon>
        <taxon>Streptosporangiaceae</taxon>
        <taxon>Microbispora</taxon>
    </lineage>
</organism>
<protein>
    <submittedName>
        <fullName evidence="4">N-6 DNA methylase</fullName>
    </submittedName>
</protein>
<dbReference type="RefSeq" id="WP_191054242.1">
    <property type="nucleotide sequence ID" value="NZ_JACXRZ010000025.1"/>
</dbReference>
<keyword evidence="4" id="KW-0808">Transferase</keyword>
<keyword evidence="5" id="KW-1185">Reference proteome</keyword>
<dbReference type="InterPro" id="IPR029063">
    <property type="entry name" value="SAM-dependent_MTases_sf"/>
</dbReference>
<dbReference type="Gene3D" id="3.40.50.150">
    <property type="entry name" value="Vaccinia Virus protein VP39"/>
    <property type="match status" value="1"/>
</dbReference>
<comment type="caution">
    <text evidence="4">The sequence shown here is derived from an EMBL/GenBank/DDBJ whole genome shotgun (WGS) entry which is preliminary data.</text>
</comment>
<feature type="region of interest" description="Disordered" evidence="2">
    <location>
        <begin position="1"/>
        <end position="20"/>
    </location>
</feature>
<feature type="domain" description="DNA methylase adenine-specific" evidence="3">
    <location>
        <begin position="186"/>
        <end position="401"/>
    </location>
</feature>
<dbReference type="SUPFAM" id="SSF116734">
    <property type="entry name" value="DNA methylase specificity domain"/>
    <property type="match status" value="1"/>
</dbReference>
<sequence>MSHDAQADDTTDATARPAAASPLEAAVEAAVEATVNAGDIARLADVGRAAVSNWRRRYEDFPQPVGGTASSPLFSLPEVEAWLRRNGKSFEVSQGDRVWQRLRASADDLRLGEVLGEVGAFLLYTLRDPVGWKRLSATPGFAARLPRAVAEATADLPRRTGDTTPVEPGLLRLVAGMAERNGAAGTFEFLCERYAEAHSRRLALTRPDVAALMTRLACSGARTVLDPACGMGTLLLDAAGAGGAGDEARLLGQDVNETVALLAALRLLLRGRDARVVPGDALRHDAFSPDRPADTLGNAPGDALVDALVDTLVDAVVCDPPFNERAWGHEDLVGDPRWQYGMPPRGEPELAWVQHCLAHVRPGGLVAVLMPGAAASRRPGRRVRANLLRTGALRAVFTLAPGGPDLWLLRRPEPGERQPGAILVADAGDDPASAEAVWRAHLAKAELPPGGRTVRIIDILDDEVDVSPARHLSPRIDTQGFPADRERFRYAIAALADDVPDLEVLTGGAAGWDASWATVAEMARSGLVTIRHSTLRALPADSSDGEVPEGGVPEGGAREGGVPEGGVREGGVPEGGAREGGVPDGEVPEGGVPVLTADDVAAGTAPSRRIPRAPGLVVVRPGDVVASAVTARVVAGEGAVLGPHLSLFRVDPRKVDPEFLAGFLRYAAGGGRPHLGSSRVEARRARVPQLPLAVQRAYGTAFRRLLALEDGLREVAAVGEALARLGVEGLIDGRLRPRG</sequence>
<reference evidence="4 5" key="1">
    <citation type="submission" date="2020-09" db="EMBL/GenBank/DDBJ databases">
        <title>Actinomycete isolated from the Camponotus japonicus Mayr.</title>
        <authorList>
            <person name="Gong X."/>
        </authorList>
    </citation>
    <scope>NUCLEOTIDE SEQUENCE [LARGE SCALE GENOMIC DNA]</scope>
    <source>
        <strain evidence="4 5">2C-HV3</strain>
    </source>
</reference>
<keyword evidence="1" id="KW-0680">Restriction system</keyword>
<feature type="compositionally biased region" description="Gly residues" evidence="2">
    <location>
        <begin position="552"/>
        <end position="583"/>
    </location>
</feature>
<dbReference type="PRINTS" id="PR00507">
    <property type="entry name" value="N12N6MTFRASE"/>
</dbReference>
<gene>
    <name evidence="4" type="ORF">IEQ31_27970</name>
</gene>
<dbReference type="InterPro" id="IPR052916">
    <property type="entry name" value="Type-I_RE_MTase_Subunit"/>
</dbReference>
<proteinExistence type="predicted"/>
<dbReference type="InterPro" id="IPR003356">
    <property type="entry name" value="DNA_methylase_A-5"/>
</dbReference>
<dbReference type="EMBL" id="JACXRZ010000025">
    <property type="protein sequence ID" value="MBD3147004.1"/>
    <property type="molecule type" value="Genomic_DNA"/>
</dbReference>
<dbReference type="PANTHER" id="PTHR42998:SF1">
    <property type="entry name" value="TYPE I RESTRICTION ENZYME HINDI METHYLASE SUBUNIT"/>
    <property type="match status" value="1"/>
</dbReference>
<evidence type="ECO:0000256" key="2">
    <source>
        <dbReference type="SAM" id="MobiDB-lite"/>
    </source>
</evidence>
<evidence type="ECO:0000256" key="1">
    <source>
        <dbReference type="ARBA" id="ARBA00022747"/>
    </source>
</evidence>
<accession>A0ABR8LB24</accession>
<dbReference type="Proteomes" id="UP000653231">
    <property type="component" value="Unassembled WGS sequence"/>
</dbReference>
<evidence type="ECO:0000313" key="5">
    <source>
        <dbReference type="Proteomes" id="UP000653231"/>
    </source>
</evidence>
<name>A0ABR8LB24_9ACTN</name>
<dbReference type="PROSITE" id="PS00092">
    <property type="entry name" value="N6_MTASE"/>
    <property type="match status" value="1"/>
</dbReference>
<dbReference type="PANTHER" id="PTHR42998">
    <property type="entry name" value="TYPE I RESTRICTION ENZYME HINDVIIP M PROTEIN-RELATED"/>
    <property type="match status" value="1"/>
</dbReference>
<dbReference type="InterPro" id="IPR002052">
    <property type="entry name" value="DNA_methylase_N6_adenine_CS"/>
</dbReference>
<dbReference type="SUPFAM" id="SSF53335">
    <property type="entry name" value="S-adenosyl-L-methionine-dependent methyltransferases"/>
    <property type="match status" value="1"/>
</dbReference>
<feature type="region of interest" description="Disordered" evidence="2">
    <location>
        <begin position="539"/>
        <end position="593"/>
    </location>
</feature>
<keyword evidence="4" id="KW-0489">Methyltransferase</keyword>
<evidence type="ECO:0000259" key="3">
    <source>
        <dbReference type="Pfam" id="PF02384"/>
    </source>
</evidence>
<dbReference type="GO" id="GO:0032259">
    <property type="term" value="P:methylation"/>
    <property type="evidence" value="ECO:0007669"/>
    <property type="project" value="UniProtKB-KW"/>
</dbReference>
<dbReference type="GO" id="GO:0008168">
    <property type="term" value="F:methyltransferase activity"/>
    <property type="evidence" value="ECO:0007669"/>
    <property type="project" value="UniProtKB-KW"/>
</dbReference>
<evidence type="ECO:0000313" key="4">
    <source>
        <dbReference type="EMBL" id="MBD3147004.1"/>
    </source>
</evidence>
<dbReference type="Pfam" id="PF02384">
    <property type="entry name" value="N6_Mtase"/>
    <property type="match status" value="1"/>
</dbReference>